<dbReference type="EMBL" id="RCMK01001977">
    <property type="protein sequence ID" value="KAG2886035.1"/>
    <property type="molecule type" value="Genomic_DNA"/>
</dbReference>
<evidence type="ECO:0000313" key="2">
    <source>
        <dbReference type="Proteomes" id="UP000736787"/>
    </source>
</evidence>
<name>A0A8T1AMS6_9STRA</name>
<accession>A0A8T1AMS6</accession>
<sequence>MKEVRGRAKKVGTTPAPGEVLYLDEPKELGAKLDVVSLAQVEMKMAAGGNFVEGREALRLDLLLQTAAGPLHVADVYCKIMEGHEEGFLLGTDTMVALGIDVNEQLSQLAAGLPTDKDHFESRVPEPMAQRKFAPSLKIWYTVLGN</sequence>
<dbReference type="Proteomes" id="UP000736787">
    <property type="component" value="Unassembled WGS sequence"/>
</dbReference>
<reference evidence="1" key="1">
    <citation type="submission" date="2018-10" db="EMBL/GenBank/DDBJ databases">
        <title>Effector identification in a new, highly contiguous assembly of the strawberry crown rot pathogen Phytophthora cactorum.</title>
        <authorList>
            <person name="Armitage A.D."/>
            <person name="Nellist C.F."/>
            <person name="Bates H."/>
            <person name="Vickerstaff R.J."/>
            <person name="Harrison R.J."/>
        </authorList>
    </citation>
    <scope>NUCLEOTIDE SEQUENCE</scope>
    <source>
        <strain evidence="1">4040</strain>
    </source>
</reference>
<evidence type="ECO:0000313" key="1">
    <source>
        <dbReference type="EMBL" id="KAG2886035.1"/>
    </source>
</evidence>
<gene>
    <name evidence="1" type="ORF">PC117_g25444</name>
</gene>
<dbReference type="AlphaFoldDB" id="A0A8T1AMS6"/>
<organism evidence="1 2">
    <name type="scientific">Phytophthora cactorum</name>
    <dbReference type="NCBI Taxonomy" id="29920"/>
    <lineage>
        <taxon>Eukaryota</taxon>
        <taxon>Sar</taxon>
        <taxon>Stramenopiles</taxon>
        <taxon>Oomycota</taxon>
        <taxon>Peronosporomycetes</taxon>
        <taxon>Peronosporales</taxon>
        <taxon>Peronosporaceae</taxon>
        <taxon>Phytophthora</taxon>
    </lineage>
</organism>
<proteinExistence type="predicted"/>
<protein>
    <submittedName>
        <fullName evidence="1">Uncharacterized protein</fullName>
    </submittedName>
</protein>
<comment type="caution">
    <text evidence="1">The sequence shown here is derived from an EMBL/GenBank/DDBJ whole genome shotgun (WGS) entry which is preliminary data.</text>
</comment>